<keyword evidence="1 3" id="KW-0547">Nucleotide-binding</keyword>
<keyword evidence="5" id="KW-0472">Membrane</keyword>
<evidence type="ECO:0000256" key="1">
    <source>
        <dbReference type="ARBA" id="ARBA00022741"/>
    </source>
</evidence>
<dbReference type="InterPro" id="IPR027417">
    <property type="entry name" value="P-loop_NTPase"/>
</dbReference>
<evidence type="ECO:0000259" key="6">
    <source>
        <dbReference type="PROSITE" id="PS50901"/>
    </source>
</evidence>
<feature type="transmembrane region" description="Helical" evidence="5">
    <location>
        <begin position="46"/>
        <end position="67"/>
    </location>
</feature>
<dbReference type="Proteomes" id="UP001596504">
    <property type="component" value="Unassembled WGS sequence"/>
</dbReference>
<sequence>MSGQRNSSGRRSGRHDLFEELFGKGALTRSDSPSSRSTKTTPAPAWARWLTLAVVTGVVAGVVHGWALPRLPAGGSRDQLRAWLRLGVEWAPWAVAGCAAAAVISGVFAWRSAQRAREDKQAEERKKAPSGADRAAAAAVKLPIGSVQVTPHYRWWHRSAVRQVVVRAPAGAVLEDPSRAWCTAIGTVLGVELAPRSWEVARGRAVLEPGTLPPEPVEVLPPTATTPVARAEQALSSLLGRQGQLVESDVVDTHDDGAPREFTVRHAPSAKLATAERRELFAELLSGMLPESSSGRGWDVLPDPTQDRVRIVERPPLEKLIPRPVFDERAYFQGRDVLAIGQDEHGNAVGWDCSSSTLSPHGLAVGPTGLGKTNLLRNIIASGSRLDFQTRIADPKRIEFLGVSEWPGVTKVARDVDAIRGLIVDAHDEMDRRYTHLERRKDPRDLQPLLVLLDEWYIMRTLLEFEHRKEGGKGSPVELQLVARVMAMARTARLHLLLGIQRPDAENFPDGARDNAQFRVSLGPLSPQGAGMIWPGHTRTATSVPRMHGRGLISDQHGNPTSLQAWWIPNLDGHTDARARLQPQDRALLDALRPGGPVGAGWTQHTDTPLVVPSTPAHTGSGSAGARRDAPAEPAAGSAEAALDGVADVIRARDLLDHMRIRIEDNTGALVDATVEHTDSPTDEVMIADLMLDGGQPLQREFDGGDEVWLLDESTVHA</sequence>
<evidence type="ECO:0000256" key="2">
    <source>
        <dbReference type="ARBA" id="ARBA00022840"/>
    </source>
</evidence>
<feature type="transmembrane region" description="Helical" evidence="5">
    <location>
        <begin position="90"/>
        <end position="110"/>
    </location>
</feature>
<gene>
    <name evidence="7" type="ORF">ACFQRI_26105</name>
</gene>
<dbReference type="PANTHER" id="PTHR22683:SF47">
    <property type="entry name" value="FTSK DOMAIN-CONTAINING PROTEIN YDCQ"/>
    <property type="match status" value="1"/>
</dbReference>
<accession>A0ABW2LUK2</accession>
<keyword evidence="5" id="KW-0812">Transmembrane</keyword>
<keyword evidence="5" id="KW-1133">Transmembrane helix</keyword>
<protein>
    <submittedName>
        <fullName evidence="7">FtsK/SpoIIIE domain-containing protein</fullName>
    </submittedName>
</protein>
<dbReference type="InterPro" id="IPR002543">
    <property type="entry name" value="FtsK_dom"/>
</dbReference>
<reference evidence="8" key="1">
    <citation type="journal article" date="2019" name="Int. J. Syst. Evol. Microbiol.">
        <title>The Global Catalogue of Microorganisms (GCM) 10K type strain sequencing project: providing services to taxonomists for standard genome sequencing and annotation.</title>
        <authorList>
            <consortium name="The Broad Institute Genomics Platform"/>
            <consortium name="The Broad Institute Genome Sequencing Center for Infectious Disease"/>
            <person name="Wu L."/>
            <person name="Ma J."/>
        </authorList>
    </citation>
    <scope>NUCLEOTIDE SEQUENCE [LARGE SCALE GENOMIC DNA]</scope>
    <source>
        <strain evidence="8">WLHS5</strain>
    </source>
</reference>
<evidence type="ECO:0000256" key="4">
    <source>
        <dbReference type="SAM" id="MobiDB-lite"/>
    </source>
</evidence>
<organism evidence="7 8">
    <name type="scientific">Saccharopolyspora griseoalba</name>
    <dbReference type="NCBI Taxonomy" id="1431848"/>
    <lineage>
        <taxon>Bacteria</taxon>
        <taxon>Bacillati</taxon>
        <taxon>Actinomycetota</taxon>
        <taxon>Actinomycetes</taxon>
        <taxon>Pseudonocardiales</taxon>
        <taxon>Pseudonocardiaceae</taxon>
        <taxon>Saccharopolyspora</taxon>
    </lineage>
</organism>
<feature type="domain" description="FtsK" evidence="6">
    <location>
        <begin position="346"/>
        <end position="531"/>
    </location>
</feature>
<keyword evidence="8" id="KW-1185">Reference proteome</keyword>
<dbReference type="Pfam" id="PF01580">
    <property type="entry name" value="FtsK_SpoIIIE"/>
    <property type="match status" value="1"/>
</dbReference>
<dbReference type="PROSITE" id="PS50901">
    <property type="entry name" value="FTSK"/>
    <property type="match status" value="1"/>
</dbReference>
<comment type="caution">
    <text evidence="7">The sequence shown here is derived from an EMBL/GenBank/DDBJ whole genome shotgun (WGS) entry which is preliminary data.</text>
</comment>
<proteinExistence type="predicted"/>
<dbReference type="PANTHER" id="PTHR22683">
    <property type="entry name" value="SPORULATION PROTEIN RELATED"/>
    <property type="match status" value="1"/>
</dbReference>
<feature type="binding site" evidence="3">
    <location>
        <begin position="366"/>
        <end position="373"/>
    </location>
    <ligand>
        <name>ATP</name>
        <dbReference type="ChEBI" id="CHEBI:30616"/>
    </ligand>
</feature>
<dbReference type="SUPFAM" id="SSF52540">
    <property type="entry name" value="P-loop containing nucleoside triphosphate hydrolases"/>
    <property type="match status" value="1"/>
</dbReference>
<keyword evidence="2 3" id="KW-0067">ATP-binding</keyword>
<evidence type="ECO:0000256" key="3">
    <source>
        <dbReference type="PROSITE-ProRule" id="PRU00289"/>
    </source>
</evidence>
<evidence type="ECO:0000256" key="5">
    <source>
        <dbReference type="SAM" id="Phobius"/>
    </source>
</evidence>
<evidence type="ECO:0000313" key="8">
    <source>
        <dbReference type="Proteomes" id="UP001596504"/>
    </source>
</evidence>
<name>A0ABW2LUK2_9PSEU</name>
<evidence type="ECO:0000313" key="7">
    <source>
        <dbReference type="EMBL" id="MFC7344899.1"/>
    </source>
</evidence>
<dbReference type="Gene3D" id="3.40.50.300">
    <property type="entry name" value="P-loop containing nucleotide triphosphate hydrolases"/>
    <property type="match status" value="1"/>
</dbReference>
<feature type="region of interest" description="Disordered" evidence="4">
    <location>
        <begin position="614"/>
        <end position="638"/>
    </location>
</feature>
<dbReference type="InterPro" id="IPR050206">
    <property type="entry name" value="FtsK/SpoIIIE/SftA"/>
</dbReference>
<dbReference type="EMBL" id="JBHTCJ010000021">
    <property type="protein sequence ID" value="MFC7344899.1"/>
    <property type="molecule type" value="Genomic_DNA"/>
</dbReference>
<dbReference type="RefSeq" id="WP_380673139.1">
    <property type="nucleotide sequence ID" value="NZ_JBHTCJ010000021.1"/>
</dbReference>